<gene>
    <name evidence="2" type="ORF">psal_cds_660</name>
</gene>
<dbReference type="KEGG" id="vg:16606359"/>
<keyword evidence="3" id="KW-1185">Reference proteome</keyword>
<dbReference type="Gene3D" id="1.25.40.20">
    <property type="entry name" value="Ankyrin repeat-containing domain"/>
    <property type="match status" value="1"/>
</dbReference>
<accession>S4W297</accession>
<dbReference type="PANTHER" id="PTHR46586">
    <property type="entry name" value="ANKYRIN REPEAT-CONTAINING PROTEIN"/>
    <property type="match status" value="1"/>
</dbReference>
<dbReference type="Pfam" id="PF12937">
    <property type="entry name" value="F-box-like"/>
    <property type="match status" value="1"/>
</dbReference>
<dbReference type="RefSeq" id="YP_008437644.1">
    <property type="nucleotide sequence ID" value="NC_022098.1"/>
</dbReference>
<dbReference type="EMBL" id="KC977571">
    <property type="protein sequence ID" value="AGO84572.1"/>
    <property type="molecule type" value="Genomic_DNA"/>
</dbReference>
<name>S4W297_9VIRU</name>
<dbReference type="CDD" id="cd09917">
    <property type="entry name" value="F-box_SF"/>
    <property type="match status" value="1"/>
</dbReference>
<dbReference type="SUPFAM" id="SSF140860">
    <property type="entry name" value="Pseudo ankyrin repeat-like"/>
    <property type="match status" value="1"/>
</dbReference>
<dbReference type="InterPro" id="IPR052050">
    <property type="entry name" value="SecEffector_AnkRepeat"/>
</dbReference>
<dbReference type="PANTHER" id="PTHR46586:SF3">
    <property type="entry name" value="ANKYRIN REPEAT-CONTAINING PROTEIN"/>
    <property type="match status" value="1"/>
</dbReference>
<feature type="domain" description="F-box" evidence="1">
    <location>
        <begin position="22"/>
        <end position="67"/>
    </location>
</feature>
<organism evidence="2 3">
    <name type="scientific">Pandoravirus salinus</name>
    <dbReference type="NCBI Taxonomy" id="1349410"/>
    <lineage>
        <taxon>Viruses</taxon>
        <taxon>Pandoravirus</taxon>
    </lineage>
</organism>
<proteinExistence type="predicted"/>
<protein>
    <submittedName>
        <fullName evidence="2">F-box domain containing protein</fullName>
    </submittedName>
</protein>
<dbReference type="GeneID" id="16606359"/>
<dbReference type="InterPro" id="IPR036770">
    <property type="entry name" value="Ankyrin_rpt-contain_sf"/>
</dbReference>
<sequence>METAHRARARATCRRELEPSNDRLPNEILGLVFGRLECVDRRVRAAAVCRTWRLVALDDAAVGRHSCIRKEPSCSKTAAFHAAKSAAKAGHVDCARRIFGPHPAIDDPFDEIPRAAARSDDVDHFAWIVGQCRTDMRCVITDAASYGASRVLAHILLNEGSWLRSHHAFRGMKKAIKNGHVDCVRMLAPYCRGRDDPIAAVVARGTPAMVGLLVDAGHRLHEGACATAASWGRLDMLCYLRSIGCPWNAVTCAWAIKSRRLDILAYARNNGCPWDAQSCAAAVTTGQHQLLDQLRSVDCPWDATVCAAAAERGDLDALVRLHQAGCPMDSAVRARRRQWPP</sequence>
<dbReference type="InterPro" id="IPR036047">
    <property type="entry name" value="F-box-like_dom_sf"/>
</dbReference>
<dbReference type="InterPro" id="IPR001810">
    <property type="entry name" value="F-box_dom"/>
</dbReference>
<dbReference type="Gene3D" id="1.20.1280.50">
    <property type="match status" value="1"/>
</dbReference>
<evidence type="ECO:0000313" key="3">
    <source>
        <dbReference type="Proteomes" id="UP000204584"/>
    </source>
</evidence>
<evidence type="ECO:0000313" key="2">
    <source>
        <dbReference type="EMBL" id="AGO84572.1"/>
    </source>
</evidence>
<dbReference type="Proteomes" id="UP000204584">
    <property type="component" value="Segment"/>
</dbReference>
<reference evidence="2 3" key="1">
    <citation type="journal article" date="2013" name="Science">
        <title>Pandoraviruses: amoeba viruses with genomes up to 2.5 Mb reaching that of parasitic eukaryotes.</title>
        <authorList>
            <person name="Philippe N."/>
            <person name="Legendre M."/>
            <person name="Doutre G."/>
            <person name="Coute Y."/>
            <person name="Poirot O."/>
            <person name="Lescot M."/>
            <person name="Arslan D."/>
            <person name="Seltzer V."/>
            <person name="Bertaux L."/>
            <person name="Bruley C."/>
            <person name="Garin J."/>
            <person name="Claverie J.M."/>
            <person name="Abergel C."/>
        </authorList>
    </citation>
    <scope>NUCLEOTIDE SEQUENCE [LARGE SCALE GENOMIC DNA]</scope>
</reference>
<evidence type="ECO:0000259" key="1">
    <source>
        <dbReference type="Pfam" id="PF12937"/>
    </source>
</evidence>
<dbReference type="SUPFAM" id="SSF81383">
    <property type="entry name" value="F-box domain"/>
    <property type="match status" value="1"/>
</dbReference>